<evidence type="ECO:0000313" key="3">
    <source>
        <dbReference type="EMBL" id="SQD77942.1"/>
    </source>
</evidence>
<keyword evidence="3" id="KW-0012">Acyltransferase</keyword>
<keyword evidence="3" id="KW-0808">Transferase</keyword>
<proteinExistence type="predicted"/>
<dbReference type="Pfam" id="PF01553">
    <property type="entry name" value="Acyltransferase"/>
    <property type="match status" value="1"/>
</dbReference>
<feature type="domain" description="Phospholipid/glycerol acyltransferase" evidence="2">
    <location>
        <begin position="84"/>
        <end position="226"/>
    </location>
</feature>
<dbReference type="SUPFAM" id="SSF69593">
    <property type="entry name" value="Glycerol-3-phosphate (1)-acyltransferase"/>
    <property type="match status" value="1"/>
</dbReference>
<keyword evidence="1" id="KW-0812">Transmembrane</keyword>
<dbReference type="NCBIfam" id="NF010621">
    <property type="entry name" value="PRK14014.1"/>
    <property type="match status" value="1"/>
</dbReference>
<dbReference type="CDD" id="cd07990">
    <property type="entry name" value="LPLAT_LCLAT1-like"/>
    <property type="match status" value="1"/>
</dbReference>
<dbReference type="EC" id="2.3.-.-" evidence="3"/>
<organism evidence="3 4">
    <name type="scientific">Moritella yayanosii</name>
    <dbReference type="NCBI Taxonomy" id="69539"/>
    <lineage>
        <taxon>Bacteria</taxon>
        <taxon>Pseudomonadati</taxon>
        <taxon>Pseudomonadota</taxon>
        <taxon>Gammaproteobacteria</taxon>
        <taxon>Alteromonadales</taxon>
        <taxon>Moritellaceae</taxon>
        <taxon>Moritella</taxon>
    </lineage>
</organism>
<keyword evidence="1" id="KW-1133">Transmembrane helix</keyword>
<dbReference type="KEGG" id="mya:MORIYA_1464"/>
<keyword evidence="4" id="KW-1185">Reference proteome</keyword>
<evidence type="ECO:0000313" key="4">
    <source>
        <dbReference type="Proteomes" id="UP000250163"/>
    </source>
</evidence>
<name>A0A330LNC1_9GAMM</name>
<dbReference type="InterPro" id="IPR002123">
    <property type="entry name" value="Plipid/glycerol_acylTrfase"/>
</dbReference>
<protein>
    <submittedName>
        <fullName evidence="3">Putative acyltransferase YihG</fullName>
        <ecNumber evidence="3">2.3.-.-</ecNumber>
    </submittedName>
</protein>
<dbReference type="PANTHER" id="PTHR10983">
    <property type="entry name" value="1-ACYLGLYCEROL-3-PHOSPHATE ACYLTRANSFERASE-RELATED"/>
    <property type="match status" value="1"/>
</dbReference>
<keyword evidence="1" id="KW-0472">Membrane</keyword>
<evidence type="ECO:0000259" key="2">
    <source>
        <dbReference type="SMART" id="SM00563"/>
    </source>
</evidence>
<accession>A0A330LNC1</accession>
<dbReference type="OrthoDB" id="319710at2"/>
<dbReference type="RefSeq" id="WP_112713815.1">
    <property type="nucleotide sequence ID" value="NZ_LS483250.1"/>
</dbReference>
<evidence type="ECO:0000256" key="1">
    <source>
        <dbReference type="SAM" id="Phobius"/>
    </source>
</evidence>
<sequence length="310" mass="35841">MSFIRGCLAFIFYYLNLLFWATPIIILSPIKLLPIKILQTLCSALLVCFASNWIKVNGVIERLIHPVKIHLHNADVELSEKEWYMVIANHQSWVDILILQRVLNKKIPFLKFFLKKELIFVPFLGMAWWALDFPFMRRYSTAQLKKNPTLRGKDIEITRKACAKFKSTPVSVMNFVEGTRLTTEKHNKQKSPFKHLLKPKAGGLAFALSALGDHIHKVVDVTIYYPEQTPTFWQYICGEVKDVHVHISVSKIDAKMRGDYQKDRAFKIGFQQHLNQLWIEKDAILETMAQNHTAITDKNNTEKTNTTSSP</sequence>
<dbReference type="PANTHER" id="PTHR10983:SF16">
    <property type="entry name" value="LYSOCARDIOLIPIN ACYLTRANSFERASE 1"/>
    <property type="match status" value="1"/>
</dbReference>
<dbReference type="SMART" id="SM00563">
    <property type="entry name" value="PlsC"/>
    <property type="match status" value="1"/>
</dbReference>
<dbReference type="Proteomes" id="UP000250163">
    <property type="component" value="Chromosome MORIYA"/>
</dbReference>
<dbReference type="AlphaFoldDB" id="A0A330LNC1"/>
<dbReference type="EMBL" id="LS483250">
    <property type="protein sequence ID" value="SQD77942.1"/>
    <property type="molecule type" value="Genomic_DNA"/>
</dbReference>
<feature type="transmembrane region" description="Helical" evidence="1">
    <location>
        <begin position="7"/>
        <end position="27"/>
    </location>
</feature>
<gene>
    <name evidence="3" type="primary">yihG</name>
    <name evidence="3" type="ORF">MORIYA_1464</name>
</gene>
<dbReference type="GO" id="GO:0016746">
    <property type="term" value="F:acyltransferase activity"/>
    <property type="evidence" value="ECO:0007669"/>
    <property type="project" value="UniProtKB-KW"/>
</dbReference>
<reference evidence="4" key="1">
    <citation type="submission" date="2018-05" db="EMBL/GenBank/DDBJ databases">
        <authorList>
            <person name="Cea G.-C."/>
            <person name="William W."/>
        </authorList>
    </citation>
    <scope>NUCLEOTIDE SEQUENCE [LARGE SCALE GENOMIC DNA]</scope>
    <source>
        <strain evidence="4">DB21MT 5</strain>
    </source>
</reference>